<feature type="transmembrane region" description="Helical" evidence="1">
    <location>
        <begin position="7"/>
        <end position="30"/>
    </location>
</feature>
<keyword evidence="3" id="KW-1185">Reference proteome</keyword>
<protein>
    <submittedName>
        <fullName evidence="2">Uncharacterized protein</fullName>
    </submittedName>
</protein>
<comment type="caution">
    <text evidence="2">The sequence shown here is derived from an EMBL/GenBank/DDBJ whole genome shotgun (WGS) entry which is preliminary data.</text>
</comment>
<name>A0A9P7A235_9AGAM</name>
<gene>
    <name evidence="2" type="ORF">EV702DRAFT_1042630</name>
</gene>
<feature type="transmembrane region" description="Helical" evidence="1">
    <location>
        <begin position="114"/>
        <end position="141"/>
    </location>
</feature>
<dbReference type="Proteomes" id="UP000714275">
    <property type="component" value="Unassembled WGS sequence"/>
</dbReference>
<feature type="transmembrane region" description="Helical" evidence="1">
    <location>
        <begin position="504"/>
        <end position="527"/>
    </location>
</feature>
<sequence>MGVQKLLLVLTIFISTCIFALCWVFMIIVWHREYVILRDSDVILITRYPIVLTLISTVISTILSVTTTALLSFAGKNAINHYITRPTSLVELHTAIALTKPQPLLRWNHRRLSFFTLIFVGLIMLLNSSWTTLLLPTLLLWPVPIEGKDLDLGSSAFDAKVGLDTTKPGSYANAYNILDIMAPMSGTSATCLAVAGGGDSVFAFNGVSYSKSSSGIIPAVEDFAGTTLAPGGIGLGYYGGKVAVNTSVVSQAHRGRSGLARNYTVTQQGLSANITCSYLDPNEFSLSFDNITSPAFGSATITWQWTANCPLGMGVGYWSTEAFSKSGGIGLLGIVVCPTPGPINATPSFDILLQGMGQYRFLDAKVCKVAPYVASFDVTYNQGMISVDQQRNIQPFQNNNMNVTAFISNVVQELSISSQTTYNNPLGELLQLSIVSRTSSVDEILENYFRGIVEFSGTYLRSAYSAEGANSTMHDLYSDGSAFKSLNGTMFVTSYGWYRGRLTYIYITAIFTVIWAVTVSAAVYSLIQERTHPHTGPVFDVSNPVHLMMASSAGGLETLAGFEDGGVMENERARVRFLNGRDVAPDDAVGETASAWPTRSTMRFEIVPKVPR</sequence>
<evidence type="ECO:0000313" key="3">
    <source>
        <dbReference type="Proteomes" id="UP000714275"/>
    </source>
</evidence>
<dbReference type="OrthoDB" id="3351168at2759"/>
<dbReference type="AlphaFoldDB" id="A0A9P7A235"/>
<keyword evidence="1" id="KW-0472">Membrane</keyword>
<organism evidence="2 3">
    <name type="scientific">Suillus placidus</name>
    <dbReference type="NCBI Taxonomy" id="48579"/>
    <lineage>
        <taxon>Eukaryota</taxon>
        <taxon>Fungi</taxon>
        <taxon>Dikarya</taxon>
        <taxon>Basidiomycota</taxon>
        <taxon>Agaricomycotina</taxon>
        <taxon>Agaricomycetes</taxon>
        <taxon>Agaricomycetidae</taxon>
        <taxon>Boletales</taxon>
        <taxon>Suillineae</taxon>
        <taxon>Suillaceae</taxon>
        <taxon>Suillus</taxon>
    </lineage>
</organism>
<keyword evidence="1" id="KW-0812">Transmembrane</keyword>
<evidence type="ECO:0000313" key="2">
    <source>
        <dbReference type="EMBL" id="KAG1780937.1"/>
    </source>
</evidence>
<feature type="transmembrane region" description="Helical" evidence="1">
    <location>
        <begin position="50"/>
        <end position="75"/>
    </location>
</feature>
<evidence type="ECO:0000256" key="1">
    <source>
        <dbReference type="SAM" id="Phobius"/>
    </source>
</evidence>
<keyword evidence="1" id="KW-1133">Transmembrane helix</keyword>
<accession>A0A9P7A235</accession>
<dbReference type="EMBL" id="JABBWD010000007">
    <property type="protein sequence ID" value="KAG1780937.1"/>
    <property type="molecule type" value="Genomic_DNA"/>
</dbReference>
<reference evidence="2" key="1">
    <citation type="journal article" date="2020" name="New Phytol.">
        <title>Comparative genomics reveals dynamic genome evolution in host specialist ectomycorrhizal fungi.</title>
        <authorList>
            <person name="Lofgren L.A."/>
            <person name="Nguyen N.H."/>
            <person name="Vilgalys R."/>
            <person name="Ruytinx J."/>
            <person name="Liao H.L."/>
            <person name="Branco S."/>
            <person name="Kuo A."/>
            <person name="LaButti K."/>
            <person name="Lipzen A."/>
            <person name="Andreopoulos W."/>
            <person name="Pangilinan J."/>
            <person name="Riley R."/>
            <person name="Hundley H."/>
            <person name="Na H."/>
            <person name="Barry K."/>
            <person name="Grigoriev I.V."/>
            <person name="Stajich J.E."/>
            <person name="Kennedy P.G."/>
        </authorList>
    </citation>
    <scope>NUCLEOTIDE SEQUENCE</scope>
    <source>
        <strain evidence="2">DOB743</strain>
    </source>
</reference>
<proteinExistence type="predicted"/>